<dbReference type="InterPro" id="IPR047057">
    <property type="entry name" value="MerR_fam"/>
</dbReference>
<keyword evidence="4" id="KW-0804">Transcription</keyword>
<dbReference type="RefSeq" id="WP_136542534.1">
    <property type="nucleotide sequence ID" value="NZ_STGU01000011.1"/>
</dbReference>
<feature type="domain" description="HTH merR-type" evidence="5">
    <location>
        <begin position="17"/>
        <end position="78"/>
    </location>
</feature>
<organism evidence="6 7">
    <name type="scientific">Rhizobium rosettiformans W3</name>
    <dbReference type="NCBI Taxonomy" id="538378"/>
    <lineage>
        <taxon>Bacteria</taxon>
        <taxon>Pseudomonadati</taxon>
        <taxon>Pseudomonadota</taxon>
        <taxon>Alphaproteobacteria</taxon>
        <taxon>Hyphomicrobiales</taxon>
        <taxon>Rhizobiaceae</taxon>
        <taxon>Rhizobium/Agrobacterium group</taxon>
        <taxon>Rhizobium</taxon>
    </lineage>
</organism>
<evidence type="ECO:0000256" key="3">
    <source>
        <dbReference type="ARBA" id="ARBA00023125"/>
    </source>
</evidence>
<evidence type="ECO:0000256" key="2">
    <source>
        <dbReference type="ARBA" id="ARBA00023015"/>
    </source>
</evidence>
<dbReference type="Pfam" id="PF11954">
    <property type="entry name" value="DUF3471"/>
    <property type="match status" value="1"/>
</dbReference>
<dbReference type="EMBL" id="STGU01000011">
    <property type="protein sequence ID" value="THV33104.1"/>
    <property type="molecule type" value="Genomic_DNA"/>
</dbReference>
<keyword evidence="2" id="KW-0805">Transcription regulation</keyword>
<dbReference type="InterPro" id="IPR021860">
    <property type="entry name" value="Peptidase_S12_Pab87-rel_C"/>
</dbReference>
<dbReference type="AlphaFoldDB" id="A0A4S8PZ69"/>
<dbReference type="GO" id="GO:0003700">
    <property type="term" value="F:DNA-binding transcription factor activity"/>
    <property type="evidence" value="ECO:0007669"/>
    <property type="project" value="InterPro"/>
</dbReference>
<evidence type="ECO:0000256" key="1">
    <source>
        <dbReference type="ARBA" id="ARBA00022491"/>
    </source>
</evidence>
<evidence type="ECO:0000313" key="6">
    <source>
        <dbReference type="EMBL" id="THV33104.1"/>
    </source>
</evidence>
<dbReference type="GO" id="GO:0003677">
    <property type="term" value="F:DNA binding"/>
    <property type="evidence" value="ECO:0007669"/>
    <property type="project" value="UniProtKB-KW"/>
</dbReference>
<dbReference type="Pfam" id="PF13411">
    <property type="entry name" value="MerR_1"/>
    <property type="match status" value="1"/>
</dbReference>
<keyword evidence="1" id="KW-0678">Repressor</keyword>
<dbReference type="SMART" id="SM00422">
    <property type="entry name" value="HTH_MERR"/>
    <property type="match status" value="1"/>
</dbReference>
<evidence type="ECO:0000256" key="4">
    <source>
        <dbReference type="ARBA" id="ARBA00023163"/>
    </source>
</evidence>
<reference evidence="6 7" key="1">
    <citation type="submission" date="2019-04" db="EMBL/GenBank/DDBJ databases">
        <title>genome sequence of strain W3.</title>
        <authorList>
            <person name="Gao J."/>
            <person name="Sun J."/>
        </authorList>
    </citation>
    <scope>NUCLEOTIDE SEQUENCE [LARGE SCALE GENOMIC DNA]</scope>
    <source>
        <strain evidence="6 7">W3</strain>
    </source>
</reference>
<evidence type="ECO:0000313" key="7">
    <source>
        <dbReference type="Proteomes" id="UP000307378"/>
    </source>
</evidence>
<dbReference type="PROSITE" id="PS50937">
    <property type="entry name" value="HTH_MERR_2"/>
    <property type="match status" value="1"/>
</dbReference>
<dbReference type="PANTHER" id="PTHR30204">
    <property type="entry name" value="REDOX-CYCLING DRUG-SENSING TRANSCRIPTIONAL ACTIVATOR SOXR"/>
    <property type="match status" value="1"/>
</dbReference>
<protein>
    <submittedName>
        <fullName evidence="6">MerR family transcriptional regulator</fullName>
    </submittedName>
</protein>
<dbReference type="PANTHER" id="PTHR30204:SF69">
    <property type="entry name" value="MERR-FAMILY TRANSCRIPTIONAL REGULATOR"/>
    <property type="match status" value="1"/>
</dbReference>
<accession>A0A4S8PZ69</accession>
<dbReference type="CDD" id="cd01106">
    <property type="entry name" value="HTH_TipAL-Mta"/>
    <property type="match status" value="1"/>
</dbReference>
<name>A0A4S8PZ69_9HYPH</name>
<proteinExistence type="predicted"/>
<keyword evidence="3" id="KW-0238">DNA-binding</keyword>
<dbReference type="InterPro" id="IPR009061">
    <property type="entry name" value="DNA-bd_dom_put_sf"/>
</dbReference>
<sequence length="360" mass="40890">MAGQSTKDTWLTAAQCAKRARLTVRALRIYEAAGLLAPRRTEKNWRLYGAHDLARLTEILTLKRLGLTLEQISRLLAGQATDLERVLSVQSSALREQMARVRQSLSLIDHMQTKIAIGEILSTDDLLALAKDQSMTETTSETIAWRRYEQMRPRTERAIDGRLYADYAGHYRLDTVVFTIRHEDHRLFARVTGQVELELFAEEVDRFFYKAVPAQISFIRNAAGMVTALTLHQNGHEETAERMDIGAAATLEATLAARIREKRPVENSRVLLQELVHQHQQGEPDYAKMTPPLAAIAREQAEIIQGELQRLGALKHMTFKGVTDDGWDVYDVDFEKGRQEWSFSLAADGRFDGILFRRTV</sequence>
<dbReference type="SUPFAM" id="SSF46955">
    <property type="entry name" value="Putative DNA-binding domain"/>
    <property type="match status" value="1"/>
</dbReference>
<dbReference type="Gene3D" id="1.10.1660.10">
    <property type="match status" value="1"/>
</dbReference>
<dbReference type="Proteomes" id="UP000307378">
    <property type="component" value="Unassembled WGS sequence"/>
</dbReference>
<comment type="caution">
    <text evidence="6">The sequence shown here is derived from an EMBL/GenBank/DDBJ whole genome shotgun (WGS) entry which is preliminary data.</text>
</comment>
<dbReference type="InterPro" id="IPR000551">
    <property type="entry name" value="MerR-type_HTH_dom"/>
</dbReference>
<gene>
    <name evidence="6" type="ORF">FAA86_18095</name>
</gene>
<evidence type="ECO:0000259" key="5">
    <source>
        <dbReference type="PROSITE" id="PS50937"/>
    </source>
</evidence>